<dbReference type="AlphaFoldDB" id="A0A8H2WT68"/>
<evidence type="ECO:0000256" key="1">
    <source>
        <dbReference type="SAM" id="MobiDB-lite"/>
    </source>
</evidence>
<feature type="region of interest" description="Disordered" evidence="1">
    <location>
        <begin position="235"/>
        <end position="285"/>
    </location>
</feature>
<sequence>MVSPVNISAVSPPDLAVSDPGSHTNNPAIMEANPGPKVGTPPECEGAPLFGPGDGDIQITACPEVEYTIPALRRGLLQINGRCFETHKFLIKHFRGLKLLLGKQSSEISIKRADISAEDFCEMFKVLYASIVTGPFGFTSHTLISTLRIATIYEYQMLRDYCIKHLEALELDAVKRVQLAHEFHIPAWEEPAYHELAVRTVFITREEARIIGMDALMSIVEMREEQQRRWKEINTASGQQDEQSPPSTPSVEGELAQDDTMGDRSQENISHPVSSCVHPPAHEDTQEMSDAVNFLDDGGTEIGPWLAGLELSGLGGWKIKHGYAVEIPSCKCRFANKDGFEEPRRSCLISSCAISTLKAMHIQQIAHAKWISNLQVSVQNLDNVVQYL</sequence>
<evidence type="ECO:0000313" key="3">
    <source>
        <dbReference type="Proteomes" id="UP000663841"/>
    </source>
</evidence>
<feature type="compositionally biased region" description="Polar residues" evidence="1">
    <location>
        <begin position="235"/>
        <end position="245"/>
    </location>
</feature>
<protein>
    <recommendedName>
        <fullName evidence="4">BTB domain-containing protein</fullName>
    </recommendedName>
</protein>
<dbReference type="SUPFAM" id="SSF54695">
    <property type="entry name" value="POZ domain"/>
    <property type="match status" value="1"/>
</dbReference>
<evidence type="ECO:0008006" key="4">
    <source>
        <dbReference type="Google" id="ProtNLM"/>
    </source>
</evidence>
<name>A0A8H2WT68_9AGAM</name>
<feature type="region of interest" description="Disordered" evidence="1">
    <location>
        <begin position="1"/>
        <end position="27"/>
    </location>
</feature>
<accession>A0A8H2WT68</accession>
<comment type="caution">
    <text evidence="2">The sequence shown here is derived from an EMBL/GenBank/DDBJ whole genome shotgun (WGS) entry which is preliminary data.</text>
</comment>
<evidence type="ECO:0000313" key="2">
    <source>
        <dbReference type="EMBL" id="CAE6401249.1"/>
    </source>
</evidence>
<dbReference type="InterPro" id="IPR011333">
    <property type="entry name" value="SKP1/BTB/POZ_sf"/>
</dbReference>
<reference evidence="2" key="1">
    <citation type="submission" date="2021-01" db="EMBL/GenBank/DDBJ databases">
        <authorList>
            <person name="Kaushik A."/>
        </authorList>
    </citation>
    <scope>NUCLEOTIDE SEQUENCE</scope>
    <source>
        <strain evidence="2">AG3-T5</strain>
    </source>
</reference>
<organism evidence="2 3">
    <name type="scientific">Rhizoctonia solani</name>
    <dbReference type="NCBI Taxonomy" id="456999"/>
    <lineage>
        <taxon>Eukaryota</taxon>
        <taxon>Fungi</taxon>
        <taxon>Dikarya</taxon>
        <taxon>Basidiomycota</taxon>
        <taxon>Agaricomycotina</taxon>
        <taxon>Agaricomycetes</taxon>
        <taxon>Cantharellales</taxon>
        <taxon>Ceratobasidiaceae</taxon>
        <taxon>Rhizoctonia</taxon>
    </lineage>
</organism>
<proteinExistence type="predicted"/>
<dbReference type="Proteomes" id="UP000663841">
    <property type="component" value="Unassembled WGS sequence"/>
</dbReference>
<dbReference type="EMBL" id="CAJMWW010000019">
    <property type="protein sequence ID" value="CAE6401249.1"/>
    <property type="molecule type" value="Genomic_DNA"/>
</dbReference>
<gene>
    <name evidence="2" type="ORF">RDB_LOCUS7863</name>
</gene>